<dbReference type="GeneTree" id="ENSGT01150000286916"/>
<keyword evidence="1" id="KW-0175">Coiled coil</keyword>
<protein>
    <recommendedName>
        <fullName evidence="3">Reverse transcriptase domain-containing protein</fullName>
    </recommendedName>
</protein>
<dbReference type="CDD" id="cd01650">
    <property type="entry name" value="RT_nLTR_like"/>
    <property type="match status" value="1"/>
</dbReference>
<reference evidence="4" key="2">
    <citation type="submission" date="2025-08" db="UniProtKB">
        <authorList>
            <consortium name="Ensembl"/>
        </authorList>
    </citation>
    <scope>IDENTIFICATION</scope>
</reference>
<proteinExistence type="predicted"/>
<dbReference type="PROSITE" id="PS50878">
    <property type="entry name" value="RT_POL"/>
    <property type="match status" value="1"/>
</dbReference>
<evidence type="ECO:0000256" key="1">
    <source>
        <dbReference type="SAM" id="Coils"/>
    </source>
</evidence>
<dbReference type="PANTHER" id="PTHR31635">
    <property type="entry name" value="REVERSE TRANSCRIPTASE DOMAIN-CONTAINING PROTEIN-RELATED"/>
    <property type="match status" value="1"/>
</dbReference>
<feature type="coiled-coil region" evidence="1">
    <location>
        <begin position="56"/>
        <end position="139"/>
    </location>
</feature>
<dbReference type="Pfam" id="PF00078">
    <property type="entry name" value="RVT_1"/>
    <property type="match status" value="1"/>
</dbReference>
<sequence>MAHYKPKGEKETKDLKTQPRRSSIPEDMNLRDMMRDMMKEVYRMQEKQDILQKMVQEQMSDMRKEWKEDLGEMKKEMNQIQEDLRELRSEKKELRKIQETTQKEIKEILERNRKMERKQEELEAKEMEFQLRLRNIVEEPREDIRLTVVEILSNLLGCTEREMEEQMDRTYRVNTIYAKKNKTPRDVIVHLTRKVIRDEILKINNRKQIYFKEKKVAILKEQPSSVINRRRKYTPLTDELKKRKIKFKWEREEGLMATFRERKYWITTEEGAKEFLRKIKSEKGKDREEEEHENNEREKKKKRLREFSPDKEEMEERANQLKYIKQDYFQNANKPGRWLARRLRKKREATVVTKLKEADKIYTQEEEIRNNFAKFYKKLYQDEQINKERITEYIGQCNIQRISEEQREELNKEITEGEIIKAIKSMKTNKAPGPDGLTAIYYKTFQNEITPYLKKIMSEIRQQKKMPSTWKEANICLIHKENSDPENVKNYRPISLLNVDYKIFSNVIAERFKRFLKDWVKEDQTGFLPDRHQKENVRTVIDLIEYYEINNQKEVMLLALDAEKAFDNVNWNFVKMLIKEMDIGYYCQNIIEAIYEKQETKIIINGQETNKIKIEKGTRQGCPLSPLIFILTLEILLNEIRKEKELKGATIQGKEYKVRAYADDLICIIEEPLKKLTKWMETINKFGEVAGFKINMDKTKAITKNITKKNQERIKEKWNIQVSTKINYLGIIITPKNLQLLENNYTKKWKEIKKELEAWGKLNLSLLGRVASVKMNILPKMIFLFQNLPIIRNQKIINGWKRDLMKYIWQGKKARINYKNMIEEKNKGGLAMVDLKLYFEASALAWFRDWAKMEKDKILTLEGIGLRSGWHSYIWYEKEKKEKNFGNHFVRSAILKIWMKYKSRLCNKIPLWLSPLEAVQRREMGWRRWPRYKELVEKKEGEWKLKSQQEMHKIDKNISWFQYWQVKEKFTKDKSFGFAEGETFWDKIMISGKKIIAKIYKKLLEWDTERENTKKYQEKWSKNIGREIRKEEWEEIWRKKLKYTCAIDLKENWIKMAHRWYWTPKKLGKCYKNVNTKCWKCGEREGTLFHIWWTCKEAEKYWGKIRKRLQEMLEIRIPLKPEIFLLGITDQKFGKNKDKLLFLMTTAARICFAKRWKEKRIPEEEEWIIRIMEIRNMDRLTYLLSKNKGEAIRETDWSQITNYLNKEYGK</sequence>
<evidence type="ECO:0000256" key="2">
    <source>
        <dbReference type="SAM" id="MobiDB-lite"/>
    </source>
</evidence>
<evidence type="ECO:0000313" key="4">
    <source>
        <dbReference type="Ensembl" id="ENSACAP00000038081.1"/>
    </source>
</evidence>
<reference evidence="4" key="3">
    <citation type="submission" date="2025-09" db="UniProtKB">
        <authorList>
            <consortium name="Ensembl"/>
        </authorList>
    </citation>
    <scope>IDENTIFICATION</scope>
</reference>
<dbReference type="AlphaFoldDB" id="A0A803TS91"/>
<feature type="domain" description="Reverse transcriptase" evidence="3">
    <location>
        <begin position="459"/>
        <end position="733"/>
    </location>
</feature>
<dbReference type="SUPFAM" id="SSF56672">
    <property type="entry name" value="DNA/RNA polymerases"/>
    <property type="match status" value="1"/>
</dbReference>
<dbReference type="Gene3D" id="3.30.70.1820">
    <property type="entry name" value="L1 transposable element, RRM domain"/>
    <property type="match status" value="1"/>
</dbReference>
<dbReference type="Ensembl" id="ENSACAT00000057442.1">
    <property type="protein sequence ID" value="ENSACAP00000038081.1"/>
    <property type="gene ID" value="ENSACAG00000040308.1"/>
</dbReference>
<reference evidence="4" key="1">
    <citation type="submission" date="2009-12" db="EMBL/GenBank/DDBJ databases">
        <title>The Genome Sequence of Anolis carolinensis (Green Anole Lizard).</title>
        <authorList>
            <consortium name="The Genome Sequencing Platform"/>
            <person name="Di Palma F."/>
            <person name="Alfoldi J."/>
            <person name="Heiman D."/>
            <person name="Young S."/>
            <person name="Grabherr M."/>
            <person name="Johnson J."/>
            <person name="Lander E.S."/>
            <person name="Lindblad-Toh K."/>
        </authorList>
    </citation>
    <scope>NUCLEOTIDE SEQUENCE [LARGE SCALE GENOMIC DNA]</scope>
    <source>
        <strain evidence="4">JBL SC #1</strain>
    </source>
</reference>
<dbReference type="PANTHER" id="PTHR31635:SF196">
    <property type="entry name" value="REVERSE TRANSCRIPTASE DOMAIN-CONTAINING PROTEIN-RELATED"/>
    <property type="match status" value="1"/>
</dbReference>
<dbReference type="InterPro" id="IPR000477">
    <property type="entry name" value="RT_dom"/>
</dbReference>
<evidence type="ECO:0000259" key="3">
    <source>
        <dbReference type="PROSITE" id="PS50878"/>
    </source>
</evidence>
<organism evidence="4 5">
    <name type="scientific">Anolis carolinensis</name>
    <name type="common">Green anole</name>
    <name type="synonym">American chameleon</name>
    <dbReference type="NCBI Taxonomy" id="28377"/>
    <lineage>
        <taxon>Eukaryota</taxon>
        <taxon>Metazoa</taxon>
        <taxon>Chordata</taxon>
        <taxon>Craniata</taxon>
        <taxon>Vertebrata</taxon>
        <taxon>Euteleostomi</taxon>
        <taxon>Lepidosauria</taxon>
        <taxon>Squamata</taxon>
        <taxon>Bifurcata</taxon>
        <taxon>Unidentata</taxon>
        <taxon>Episquamata</taxon>
        <taxon>Toxicofera</taxon>
        <taxon>Iguania</taxon>
        <taxon>Dactyloidae</taxon>
        <taxon>Anolis</taxon>
    </lineage>
</organism>
<dbReference type="InterPro" id="IPR043502">
    <property type="entry name" value="DNA/RNA_pol_sf"/>
</dbReference>
<name>A0A803TS91_ANOCA</name>
<dbReference type="Proteomes" id="UP000001646">
    <property type="component" value="Unplaced"/>
</dbReference>
<evidence type="ECO:0000313" key="5">
    <source>
        <dbReference type="Proteomes" id="UP000001646"/>
    </source>
</evidence>
<feature type="region of interest" description="Disordered" evidence="2">
    <location>
        <begin position="1"/>
        <end position="27"/>
    </location>
</feature>
<feature type="compositionally biased region" description="Basic and acidic residues" evidence="2">
    <location>
        <begin position="1"/>
        <end position="17"/>
    </location>
</feature>
<dbReference type="InParanoid" id="A0A803TS91"/>
<keyword evidence="5" id="KW-1185">Reference proteome</keyword>
<accession>A0A803TS91</accession>
<feature type="region of interest" description="Disordered" evidence="2">
    <location>
        <begin position="282"/>
        <end position="311"/>
    </location>
</feature>